<gene>
    <name evidence="2" type="ORF">CAPTEDRAFT_223479</name>
</gene>
<evidence type="ECO:0000313" key="4">
    <source>
        <dbReference type="Proteomes" id="UP000014760"/>
    </source>
</evidence>
<keyword evidence="4" id="KW-1185">Reference proteome</keyword>
<feature type="transmembrane region" description="Helical" evidence="1">
    <location>
        <begin position="145"/>
        <end position="169"/>
    </location>
</feature>
<reference evidence="2 4" key="2">
    <citation type="journal article" date="2013" name="Nature">
        <title>Insights into bilaterian evolution from three spiralian genomes.</title>
        <authorList>
            <person name="Simakov O."/>
            <person name="Marletaz F."/>
            <person name="Cho S.J."/>
            <person name="Edsinger-Gonzales E."/>
            <person name="Havlak P."/>
            <person name="Hellsten U."/>
            <person name="Kuo D.H."/>
            <person name="Larsson T."/>
            <person name="Lv J."/>
            <person name="Arendt D."/>
            <person name="Savage R."/>
            <person name="Osoegawa K."/>
            <person name="de Jong P."/>
            <person name="Grimwood J."/>
            <person name="Chapman J.A."/>
            <person name="Shapiro H."/>
            <person name="Aerts A."/>
            <person name="Otillar R.P."/>
            <person name="Terry A.Y."/>
            <person name="Boore J.L."/>
            <person name="Grigoriev I.V."/>
            <person name="Lindberg D.R."/>
            <person name="Seaver E.C."/>
            <person name="Weisblat D.A."/>
            <person name="Putnam N.H."/>
            <person name="Rokhsar D.S."/>
        </authorList>
    </citation>
    <scope>NUCLEOTIDE SEQUENCE</scope>
    <source>
        <strain evidence="2 4">I ESC-2004</strain>
    </source>
</reference>
<proteinExistence type="predicted"/>
<evidence type="ECO:0000313" key="2">
    <source>
        <dbReference type="EMBL" id="ELU12269.1"/>
    </source>
</evidence>
<reference evidence="4" key="1">
    <citation type="submission" date="2012-12" db="EMBL/GenBank/DDBJ databases">
        <authorList>
            <person name="Hellsten U."/>
            <person name="Grimwood J."/>
            <person name="Chapman J.A."/>
            <person name="Shapiro H."/>
            <person name="Aerts A."/>
            <person name="Otillar R.P."/>
            <person name="Terry A.Y."/>
            <person name="Boore J.L."/>
            <person name="Simakov O."/>
            <person name="Marletaz F."/>
            <person name="Cho S.-J."/>
            <person name="Edsinger-Gonzales E."/>
            <person name="Havlak P."/>
            <person name="Kuo D.-H."/>
            <person name="Larsson T."/>
            <person name="Lv J."/>
            <person name="Arendt D."/>
            <person name="Savage R."/>
            <person name="Osoegawa K."/>
            <person name="de Jong P."/>
            <person name="Lindberg D.R."/>
            <person name="Seaver E.C."/>
            <person name="Weisblat D.A."/>
            <person name="Putnam N.H."/>
            <person name="Grigoriev I.V."/>
            <person name="Rokhsar D.S."/>
        </authorList>
    </citation>
    <scope>NUCLEOTIDE SEQUENCE</scope>
    <source>
        <strain evidence="4">I ESC-2004</strain>
    </source>
</reference>
<dbReference type="EMBL" id="AMQN01005477">
    <property type="status" value="NOT_ANNOTATED_CDS"/>
    <property type="molecule type" value="Genomic_DNA"/>
</dbReference>
<sequence>MEILKVFCQLRILIGMVSSKFGRVFLLSRSSLTELCSATTIPPSANFPPGIQYPSETGLRGIRVQDLPLDPRHQFNFTASGILGSIQMAAGVSSMVLMFAAFASKAELYYLAHGIWCGIPFLFAGFFGVVLAIKREYNVRMVMVFVGFSCVSAVFSVILVSISCAAIYQANRFNRHRENHIASDVGERLIIHSLHLIVGLVEGFMSVGSIYICAKFLAGRYHSDVGNPYGVLEDSAQYQTPSTAAPDGRIHETSDGRVIFLTIPSQLCPSHGSSGHA</sequence>
<keyword evidence="1" id="KW-1133">Transmembrane helix</keyword>
<dbReference type="HOGENOM" id="CLU_1005584_0_0_1"/>
<protein>
    <submittedName>
        <fullName evidence="2 3">Uncharacterized protein</fullName>
    </submittedName>
</protein>
<dbReference type="EnsemblMetazoa" id="CapteT223479">
    <property type="protein sequence ID" value="CapteP223479"/>
    <property type="gene ID" value="CapteG223479"/>
</dbReference>
<feature type="transmembrane region" description="Helical" evidence="1">
    <location>
        <begin position="108"/>
        <end position="133"/>
    </location>
</feature>
<name>R7V162_CAPTE</name>
<evidence type="ECO:0000256" key="1">
    <source>
        <dbReference type="SAM" id="Phobius"/>
    </source>
</evidence>
<accession>R7V162</accession>
<reference evidence="3" key="3">
    <citation type="submission" date="2015-06" db="UniProtKB">
        <authorList>
            <consortium name="EnsemblMetazoa"/>
        </authorList>
    </citation>
    <scope>IDENTIFICATION</scope>
</reference>
<keyword evidence="1" id="KW-0812">Transmembrane</keyword>
<feature type="transmembrane region" description="Helical" evidence="1">
    <location>
        <begin position="82"/>
        <end position="102"/>
    </location>
</feature>
<dbReference type="EMBL" id="KB296106">
    <property type="protein sequence ID" value="ELU12269.1"/>
    <property type="molecule type" value="Genomic_DNA"/>
</dbReference>
<keyword evidence="1" id="KW-0472">Membrane</keyword>
<dbReference type="Proteomes" id="UP000014760">
    <property type="component" value="Unassembled WGS sequence"/>
</dbReference>
<evidence type="ECO:0000313" key="3">
    <source>
        <dbReference type="EnsemblMetazoa" id="CapteP223479"/>
    </source>
</evidence>
<feature type="transmembrane region" description="Helical" evidence="1">
    <location>
        <begin position="189"/>
        <end position="214"/>
    </location>
</feature>
<organism evidence="2">
    <name type="scientific">Capitella teleta</name>
    <name type="common">Polychaete worm</name>
    <dbReference type="NCBI Taxonomy" id="283909"/>
    <lineage>
        <taxon>Eukaryota</taxon>
        <taxon>Metazoa</taxon>
        <taxon>Spiralia</taxon>
        <taxon>Lophotrochozoa</taxon>
        <taxon>Annelida</taxon>
        <taxon>Polychaeta</taxon>
        <taxon>Sedentaria</taxon>
        <taxon>Scolecida</taxon>
        <taxon>Capitellidae</taxon>
        <taxon>Capitella</taxon>
    </lineage>
</organism>
<dbReference type="AlphaFoldDB" id="R7V162"/>